<dbReference type="EMBL" id="JBFKZN010000006">
    <property type="protein sequence ID" value="MEW5290012.1"/>
    <property type="molecule type" value="Genomic_DNA"/>
</dbReference>
<proteinExistence type="predicted"/>
<gene>
    <name evidence="4" type="ORF">ABW286_12590</name>
</gene>
<evidence type="ECO:0000259" key="2">
    <source>
        <dbReference type="Pfam" id="PF01408"/>
    </source>
</evidence>
<dbReference type="PANTHER" id="PTHR43377">
    <property type="entry name" value="BILIVERDIN REDUCTASE A"/>
    <property type="match status" value="1"/>
</dbReference>
<dbReference type="PANTHER" id="PTHR43377:SF1">
    <property type="entry name" value="BILIVERDIN REDUCTASE A"/>
    <property type="match status" value="1"/>
</dbReference>
<feature type="domain" description="Gfo/Idh/MocA-like oxidoreductase N-terminal" evidence="2">
    <location>
        <begin position="11"/>
        <end position="127"/>
    </location>
</feature>
<dbReference type="Gene3D" id="3.40.50.720">
    <property type="entry name" value="NAD(P)-binding Rossmann-like Domain"/>
    <property type="match status" value="2"/>
</dbReference>
<reference evidence="4 5" key="1">
    <citation type="submission" date="2024-07" db="EMBL/GenBank/DDBJ databases">
        <authorList>
            <person name="Dulla G.F.J."/>
            <person name="Delorm J.G."/>
        </authorList>
    </citation>
    <scope>NUCLEOTIDE SEQUENCE [LARGE SCALE GENOMIC DNA]</scope>
    <source>
        <strain evidence="4 5">JGD 233</strain>
    </source>
</reference>
<dbReference type="SUPFAM" id="SSF51735">
    <property type="entry name" value="NAD(P)-binding Rossmann-fold domains"/>
    <property type="match status" value="1"/>
</dbReference>
<dbReference type="InterPro" id="IPR051450">
    <property type="entry name" value="Gfo/Idh/MocA_Oxidoreductases"/>
</dbReference>
<evidence type="ECO:0000313" key="5">
    <source>
        <dbReference type="Proteomes" id="UP001554567"/>
    </source>
</evidence>
<feature type="domain" description="Thiazolinyl imine reductase-like C-terminal" evidence="3">
    <location>
        <begin position="153"/>
        <end position="255"/>
    </location>
</feature>
<dbReference type="InterPro" id="IPR036291">
    <property type="entry name" value="NAD(P)-bd_dom_sf"/>
</dbReference>
<dbReference type="Proteomes" id="UP001554567">
    <property type="component" value="Unassembled WGS sequence"/>
</dbReference>
<dbReference type="InterPro" id="IPR048655">
    <property type="entry name" value="Irp3-like_C"/>
</dbReference>
<protein>
    <submittedName>
        <fullName evidence="4">Gfo/Idh/MocA family oxidoreductase</fullName>
    </submittedName>
</protein>
<keyword evidence="5" id="KW-1185">Reference proteome</keyword>
<dbReference type="Pfam" id="PF01408">
    <property type="entry name" value="GFO_IDH_MocA"/>
    <property type="match status" value="1"/>
</dbReference>
<dbReference type="PIRSF" id="PIRSF017494">
    <property type="entry name" value="Thiaz_red"/>
    <property type="match status" value="1"/>
</dbReference>
<dbReference type="InterPro" id="IPR000683">
    <property type="entry name" value="Gfo/Idh/MocA-like_OxRdtase_N"/>
</dbReference>
<sequence length="376" mass="41109">MKPVALNKNRRVLVAGAKFGEVYLNAFMQPQAGLELAGLYARGSRRAQQLAQAFGIPLWTSPEQIPDDIDIACVVIRSTVAQGEGSQIAAELLQRGIHVLQEHPLHPEDIARLQAVAQQRNLFYRVNNFYCHLPAGRSWIENARRVTGLLQGQRPATVHLATSRQLLCSTLDLLLQACGITDASQVGIEVARHTGGDFVSVGLQLGEATHATLHLQSYLDPADPDMFSLVMHQATLFWPAGYLTLASSHGPVVWTGAFHDPLHHNRERTLYRYAPEVASYQQPVSRLLHQPGGSWREFFEVDAAAATGEVLQALRGALDGAPLPAAFDASYQLSLARLWLEIVQAVPPVTERQLTPPPVIDSNDLIGSPLSEARNG</sequence>
<organism evidence="4 5">
    <name type="scientific">Erwinia papayae</name>
    <dbReference type="NCBI Taxonomy" id="206499"/>
    <lineage>
        <taxon>Bacteria</taxon>
        <taxon>Pseudomonadati</taxon>
        <taxon>Pseudomonadota</taxon>
        <taxon>Gammaproteobacteria</taxon>
        <taxon>Enterobacterales</taxon>
        <taxon>Erwiniaceae</taxon>
        <taxon>Erwinia</taxon>
    </lineage>
</organism>
<comment type="caution">
    <text evidence="4">The sequence shown here is derived from an EMBL/GenBank/DDBJ whole genome shotgun (WGS) entry which is preliminary data.</text>
</comment>
<dbReference type="NCBIfam" id="TIGR01761">
    <property type="entry name" value="thiaz-red"/>
    <property type="match status" value="1"/>
</dbReference>
<dbReference type="Pfam" id="PF21390">
    <property type="entry name" value="Irp3-like_C"/>
    <property type="match status" value="1"/>
</dbReference>
<evidence type="ECO:0000313" key="4">
    <source>
        <dbReference type="EMBL" id="MEW5290012.1"/>
    </source>
</evidence>
<feature type="region of interest" description="Disordered" evidence="1">
    <location>
        <begin position="352"/>
        <end position="376"/>
    </location>
</feature>
<dbReference type="RefSeq" id="WP_367167689.1">
    <property type="nucleotide sequence ID" value="NZ_JBFKZN010000006.1"/>
</dbReference>
<evidence type="ECO:0000259" key="3">
    <source>
        <dbReference type="Pfam" id="PF21390"/>
    </source>
</evidence>
<evidence type="ECO:0000256" key="1">
    <source>
        <dbReference type="SAM" id="MobiDB-lite"/>
    </source>
</evidence>
<accession>A0ABV3N2K5</accession>
<name>A0ABV3N2K5_9GAMM</name>
<dbReference type="InterPro" id="IPR010091">
    <property type="entry name" value="Thiazolinyl_imide_reductase"/>
</dbReference>